<dbReference type="OrthoDB" id="3270863at2759"/>
<evidence type="ECO:0000256" key="1">
    <source>
        <dbReference type="SAM" id="MobiDB-lite"/>
    </source>
</evidence>
<feature type="region of interest" description="Disordered" evidence="1">
    <location>
        <begin position="41"/>
        <end position="175"/>
    </location>
</feature>
<gene>
    <name evidence="2" type="ORF">TRAPUB_7603</name>
</gene>
<protein>
    <submittedName>
        <fullName evidence="2">Uncharacterized protein</fullName>
    </submittedName>
</protein>
<dbReference type="AlphaFoldDB" id="A0A1M2V2X1"/>
<feature type="compositionally biased region" description="Low complexity" evidence="1">
    <location>
        <begin position="81"/>
        <end position="90"/>
    </location>
</feature>
<evidence type="ECO:0000313" key="3">
    <source>
        <dbReference type="Proteomes" id="UP000184267"/>
    </source>
</evidence>
<accession>A0A1M2V2X1</accession>
<sequence>MDRVALLKLKRAELQKLAKRDGVKANGKTADIVDELVKKHHPLLVPTGDPKPDPPAASGKTKSKAPSNKKPVVEVHPEAPPKQAAAQKAPVSARRSAAKSPTTVRASPRRADATVSACPRISPKEASARAVPSPQERTVLPKPAKVAGSPSPSQVSETGTQTAWDAAQPPAPRPEVRCPTVAILRAALENIEPLVLENANTRNQLRELGILVGVVEDREARVREKIQRVQRMRLALGKHFFAKMKEDPRLTNGTWERPESEESEEAENQESGEMPAGEETDNVEESGGARPEAQVKNARSRPEDVDELPKKRVRRWRA</sequence>
<keyword evidence="3" id="KW-1185">Reference proteome</keyword>
<feature type="compositionally biased region" description="Polar residues" evidence="1">
    <location>
        <begin position="150"/>
        <end position="163"/>
    </location>
</feature>
<evidence type="ECO:0000313" key="2">
    <source>
        <dbReference type="EMBL" id="OJT01959.1"/>
    </source>
</evidence>
<dbReference type="EMBL" id="MNAD01001710">
    <property type="protein sequence ID" value="OJT01959.1"/>
    <property type="molecule type" value="Genomic_DNA"/>
</dbReference>
<dbReference type="Proteomes" id="UP000184267">
    <property type="component" value="Unassembled WGS sequence"/>
</dbReference>
<feature type="region of interest" description="Disordered" evidence="1">
    <location>
        <begin position="245"/>
        <end position="318"/>
    </location>
</feature>
<comment type="caution">
    <text evidence="2">The sequence shown here is derived from an EMBL/GenBank/DDBJ whole genome shotgun (WGS) entry which is preliminary data.</text>
</comment>
<reference evidence="2 3" key="1">
    <citation type="submission" date="2016-10" db="EMBL/GenBank/DDBJ databases">
        <title>Genome sequence of the basidiomycete white-rot fungus Trametes pubescens.</title>
        <authorList>
            <person name="Makela M.R."/>
            <person name="Granchi Z."/>
            <person name="Peng M."/>
            <person name="De Vries R.P."/>
            <person name="Grigoriev I."/>
            <person name="Riley R."/>
            <person name="Hilden K."/>
        </authorList>
    </citation>
    <scope>NUCLEOTIDE SEQUENCE [LARGE SCALE GENOMIC DNA]</scope>
    <source>
        <strain evidence="2 3">FBCC735</strain>
    </source>
</reference>
<name>A0A1M2V2X1_TRAPU</name>
<proteinExistence type="predicted"/>
<feature type="compositionally biased region" description="Basic and acidic residues" evidence="1">
    <location>
        <begin position="300"/>
        <end position="310"/>
    </location>
</feature>
<dbReference type="OMA" id="QCHEVAG"/>
<organism evidence="2 3">
    <name type="scientific">Trametes pubescens</name>
    <name type="common">White-rot fungus</name>
    <dbReference type="NCBI Taxonomy" id="154538"/>
    <lineage>
        <taxon>Eukaryota</taxon>
        <taxon>Fungi</taxon>
        <taxon>Dikarya</taxon>
        <taxon>Basidiomycota</taxon>
        <taxon>Agaricomycotina</taxon>
        <taxon>Agaricomycetes</taxon>
        <taxon>Polyporales</taxon>
        <taxon>Polyporaceae</taxon>
        <taxon>Trametes</taxon>
    </lineage>
</organism>
<feature type="compositionally biased region" description="Acidic residues" evidence="1">
    <location>
        <begin position="259"/>
        <end position="284"/>
    </location>
</feature>